<evidence type="ECO:0000313" key="3">
    <source>
        <dbReference type="Proteomes" id="UP000291106"/>
    </source>
</evidence>
<protein>
    <submittedName>
        <fullName evidence="2">Uncharacterized protein</fullName>
    </submittedName>
</protein>
<dbReference type="KEGG" id="smai:EXU30_19965"/>
<gene>
    <name evidence="2" type="ORF">EXU30_19965</name>
</gene>
<evidence type="ECO:0000256" key="1">
    <source>
        <dbReference type="SAM" id="MobiDB-lite"/>
    </source>
</evidence>
<feature type="compositionally biased region" description="Low complexity" evidence="1">
    <location>
        <begin position="229"/>
        <end position="248"/>
    </location>
</feature>
<feature type="compositionally biased region" description="Polar residues" evidence="1">
    <location>
        <begin position="199"/>
        <end position="211"/>
    </location>
</feature>
<proteinExistence type="predicted"/>
<dbReference type="RefSeq" id="WP_130603059.1">
    <property type="nucleotide sequence ID" value="NZ_CP036200.1"/>
</dbReference>
<name>A0A411PMF2_9GAMM</name>
<dbReference type="Proteomes" id="UP000291106">
    <property type="component" value="Chromosome"/>
</dbReference>
<keyword evidence="3" id="KW-1185">Reference proteome</keyword>
<evidence type="ECO:0000313" key="2">
    <source>
        <dbReference type="EMBL" id="QBF84696.1"/>
    </source>
</evidence>
<dbReference type="EMBL" id="CP036200">
    <property type="protein sequence ID" value="QBF84696.1"/>
    <property type="molecule type" value="Genomic_DNA"/>
</dbReference>
<dbReference type="OrthoDB" id="6272870at2"/>
<organism evidence="2 3">
    <name type="scientific">Shewanella maritima</name>
    <dbReference type="NCBI Taxonomy" id="2520507"/>
    <lineage>
        <taxon>Bacteria</taxon>
        <taxon>Pseudomonadati</taxon>
        <taxon>Pseudomonadota</taxon>
        <taxon>Gammaproteobacteria</taxon>
        <taxon>Alteromonadales</taxon>
        <taxon>Shewanellaceae</taxon>
        <taxon>Shewanella</taxon>
    </lineage>
</organism>
<reference evidence="2 3" key="1">
    <citation type="submission" date="2019-02" db="EMBL/GenBank/DDBJ databases">
        <title>Shewanella sp. D4-2 isolated from Dokdo Island.</title>
        <authorList>
            <person name="Baek K."/>
        </authorList>
    </citation>
    <scope>NUCLEOTIDE SEQUENCE [LARGE SCALE GENOMIC DNA]</scope>
    <source>
        <strain evidence="2 3">D4-2</strain>
    </source>
</reference>
<dbReference type="AlphaFoldDB" id="A0A411PMF2"/>
<sequence length="419" mass="47468">MYPKRSVPSNIHEHNLGRFDVVLDSKLDVNVSLNMDELSYELEINWPCECDEQVDVFGMDITARVLSSDNATDNAETSQVLFANEYSGCEFIASKEHELKRPSTDARLGYWHRSIKPFYQVLMISLLAHVLLFVSLQMLNQHQVDQKVDYFIANQQRNDDSIGLTRVSLMSVADLALLNNNPKFRQPLDPALLPASVEVQPSKTSGLPQANHQHKQGDKVRDKYARSDLQTQQQEQQLKEQQAQNAVQKSINHEQKPSKLPKASQVLMMNKNPASNMPKAKTLSPKLFDSIASTHAKAAYGEVIDNAARSLNTQSLMDKWANNSQKLNAITPQPNQVVEAVLPEAHDVDYHTYDHQFDPMRVVRKGDYCYREVDLATQINPHQKGLGFAKFCGEDEQKKQLELSLEKRISQIKNKSTAN</sequence>
<accession>A0A411PMF2</accession>
<feature type="region of interest" description="Disordered" evidence="1">
    <location>
        <begin position="199"/>
        <end position="263"/>
    </location>
</feature>
<feature type="compositionally biased region" description="Basic and acidic residues" evidence="1">
    <location>
        <begin position="215"/>
        <end position="226"/>
    </location>
</feature>